<protein>
    <submittedName>
        <fullName evidence="5">Transcriptional regulator with cupin sensor, AraC family</fullName>
    </submittedName>
</protein>
<dbReference type="AlphaFoldDB" id="I9NSY7"/>
<feature type="domain" description="HTH araC/xylS-type" evidence="4">
    <location>
        <begin position="189"/>
        <end position="287"/>
    </location>
</feature>
<name>I9NSY7_9FIRM</name>
<dbReference type="PRINTS" id="PR00032">
    <property type="entry name" value="HTHARAC"/>
</dbReference>
<reference evidence="5 6" key="1">
    <citation type="journal article" date="2015" name="Genome Announc.">
        <title>Complete Genome Sequence of Pelosinus fermentans JBW45, a Member of a Remarkably Competitive Group of Negativicutes in the Firmicutes Phylum.</title>
        <authorList>
            <person name="De Leon K.B."/>
            <person name="Utturkar S.M."/>
            <person name="Camilleri L.B."/>
            <person name="Elias D.A."/>
            <person name="Arkin A.P."/>
            <person name="Fields M.W."/>
            <person name="Brown S.D."/>
            <person name="Wall J.D."/>
        </authorList>
    </citation>
    <scope>NUCLEOTIDE SEQUENCE [LARGE SCALE GENOMIC DNA]</scope>
    <source>
        <strain evidence="5 6">JBW45</strain>
    </source>
</reference>
<reference evidence="6" key="2">
    <citation type="submission" date="2015-02" db="EMBL/GenBank/DDBJ databases">
        <title>Complete Genome Sequence of Pelosinus fermentans JBW45.</title>
        <authorList>
            <person name="De Leon K.B."/>
            <person name="Utturkar S.M."/>
            <person name="Camilleri L.B."/>
            <person name="Arkin A.P."/>
            <person name="Fields M.W."/>
            <person name="Brown S.D."/>
            <person name="Wall J.D."/>
        </authorList>
    </citation>
    <scope>NUCLEOTIDE SEQUENCE [LARGE SCALE GENOMIC DNA]</scope>
    <source>
        <strain evidence="6">JBW45</strain>
    </source>
</reference>
<dbReference type="InterPro" id="IPR013096">
    <property type="entry name" value="Cupin_2"/>
</dbReference>
<dbReference type="InterPro" id="IPR009057">
    <property type="entry name" value="Homeodomain-like_sf"/>
</dbReference>
<evidence type="ECO:0000313" key="6">
    <source>
        <dbReference type="Proteomes" id="UP000005361"/>
    </source>
</evidence>
<dbReference type="Gene3D" id="2.60.120.10">
    <property type="entry name" value="Jelly Rolls"/>
    <property type="match status" value="1"/>
</dbReference>
<evidence type="ECO:0000313" key="5">
    <source>
        <dbReference type="EMBL" id="AJQ28845.1"/>
    </source>
</evidence>
<dbReference type="InterPro" id="IPR037923">
    <property type="entry name" value="HTH-like"/>
</dbReference>
<dbReference type="InterPro" id="IPR014710">
    <property type="entry name" value="RmlC-like_jellyroll"/>
</dbReference>
<sequence length="288" mass="34348">MPTMSDFDFDFELNANPHQFIHQHTTSSQNTWDKFHSHPGMEFIYVLQGEGSAIIDQNIYPFKPGSLMYFQPFQLHRVKADIPEKTFYIRSKLLLEPSIIDSYLQKFTALYRFFQHLWHSNLNCQVIQVTNSSQFETLFTLYGSRYKQLEITEDFALFFLLFITTVKDQWNVQNQMERETQLRHIHYAEYVMRWIDANYHEEFTLESLVKELHLSRFHISHLFRKATGSSITEYLTYRRLREASFLLRTTSLPLQEICSKIGIGNISYFCQLFKRNIGATPSQYRIKQ</sequence>
<dbReference type="KEGG" id="pft:JBW_03506"/>
<evidence type="ECO:0000256" key="2">
    <source>
        <dbReference type="ARBA" id="ARBA00023125"/>
    </source>
</evidence>
<dbReference type="STRING" id="1192197.JBW_03506"/>
<proteinExistence type="predicted"/>
<gene>
    <name evidence="5" type="ORF">JBW_03506</name>
</gene>
<dbReference type="PROSITE" id="PS00041">
    <property type="entry name" value="HTH_ARAC_FAMILY_1"/>
    <property type="match status" value="1"/>
</dbReference>
<dbReference type="Pfam" id="PF07883">
    <property type="entry name" value="Cupin_2"/>
    <property type="match status" value="1"/>
</dbReference>
<dbReference type="PANTHER" id="PTHR43280:SF2">
    <property type="entry name" value="HTH-TYPE TRANSCRIPTIONAL REGULATOR EXSA"/>
    <property type="match status" value="1"/>
</dbReference>
<dbReference type="InterPro" id="IPR018062">
    <property type="entry name" value="HTH_AraC-typ_CS"/>
</dbReference>
<keyword evidence="1" id="KW-0805">Transcription regulation</keyword>
<dbReference type="GO" id="GO:0003700">
    <property type="term" value="F:DNA-binding transcription factor activity"/>
    <property type="evidence" value="ECO:0007669"/>
    <property type="project" value="InterPro"/>
</dbReference>
<dbReference type="PROSITE" id="PS01124">
    <property type="entry name" value="HTH_ARAC_FAMILY_2"/>
    <property type="match status" value="1"/>
</dbReference>
<accession>I9NSY7</accession>
<keyword evidence="3" id="KW-0804">Transcription</keyword>
<evidence type="ECO:0000259" key="4">
    <source>
        <dbReference type="PROSITE" id="PS01124"/>
    </source>
</evidence>
<evidence type="ECO:0000256" key="1">
    <source>
        <dbReference type="ARBA" id="ARBA00023015"/>
    </source>
</evidence>
<dbReference type="PANTHER" id="PTHR43280">
    <property type="entry name" value="ARAC-FAMILY TRANSCRIPTIONAL REGULATOR"/>
    <property type="match status" value="1"/>
</dbReference>
<organism evidence="5 6">
    <name type="scientific">Pelosinus fermentans JBW45</name>
    <dbReference type="NCBI Taxonomy" id="1192197"/>
    <lineage>
        <taxon>Bacteria</taxon>
        <taxon>Bacillati</taxon>
        <taxon>Bacillota</taxon>
        <taxon>Negativicutes</taxon>
        <taxon>Selenomonadales</taxon>
        <taxon>Sporomusaceae</taxon>
        <taxon>Pelosinus</taxon>
    </lineage>
</organism>
<dbReference type="SUPFAM" id="SSF51215">
    <property type="entry name" value="Regulatory protein AraC"/>
    <property type="match status" value="1"/>
</dbReference>
<dbReference type="InterPro" id="IPR020449">
    <property type="entry name" value="Tscrpt_reg_AraC-type_HTH"/>
</dbReference>
<dbReference type="Pfam" id="PF12833">
    <property type="entry name" value="HTH_18"/>
    <property type="match status" value="1"/>
</dbReference>
<dbReference type="Gene3D" id="1.10.10.60">
    <property type="entry name" value="Homeodomain-like"/>
    <property type="match status" value="2"/>
</dbReference>
<dbReference type="InterPro" id="IPR018060">
    <property type="entry name" value="HTH_AraC"/>
</dbReference>
<evidence type="ECO:0000256" key="3">
    <source>
        <dbReference type="ARBA" id="ARBA00023163"/>
    </source>
</evidence>
<dbReference type="Proteomes" id="UP000005361">
    <property type="component" value="Chromosome"/>
</dbReference>
<dbReference type="GO" id="GO:0043565">
    <property type="term" value="F:sequence-specific DNA binding"/>
    <property type="evidence" value="ECO:0007669"/>
    <property type="project" value="InterPro"/>
</dbReference>
<dbReference type="SUPFAM" id="SSF46689">
    <property type="entry name" value="Homeodomain-like"/>
    <property type="match status" value="2"/>
</dbReference>
<keyword evidence="2" id="KW-0238">DNA-binding</keyword>
<dbReference type="EMBL" id="CP010978">
    <property type="protein sequence ID" value="AJQ28845.1"/>
    <property type="molecule type" value="Genomic_DNA"/>
</dbReference>
<dbReference type="HOGENOM" id="CLU_000445_88_3_9"/>
<dbReference type="SMART" id="SM00342">
    <property type="entry name" value="HTH_ARAC"/>
    <property type="match status" value="1"/>
</dbReference>